<accession>A0ABV9MBD0</accession>
<dbReference type="SUPFAM" id="SSF53187">
    <property type="entry name" value="Zn-dependent exopeptidases"/>
    <property type="match status" value="1"/>
</dbReference>
<dbReference type="InterPro" id="IPR017439">
    <property type="entry name" value="Amidohydrolase"/>
</dbReference>
<protein>
    <submittedName>
        <fullName evidence="2">M20 family metallopeptidase</fullName>
    </submittedName>
</protein>
<dbReference type="Proteomes" id="UP001595932">
    <property type="component" value="Unassembled WGS sequence"/>
</dbReference>
<dbReference type="NCBIfam" id="TIGR01891">
    <property type="entry name" value="amidohydrolases"/>
    <property type="match status" value="1"/>
</dbReference>
<feature type="domain" description="Peptidase M20 dimerisation" evidence="1">
    <location>
        <begin position="190"/>
        <end position="283"/>
    </location>
</feature>
<reference evidence="3" key="1">
    <citation type="journal article" date="2019" name="Int. J. Syst. Evol. Microbiol.">
        <title>The Global Catalogue of Microorganisms (GCM) 10K type strain sequencing project: providing services to taxonomists for standard genome sequencing and annotation.</title>
        <authorList>
            <consortium name="The Broad Institute Genomics Platform"/>
            <consortium name="The Broad Institute Genome Sequencing Center for Infectious Disease"/>
            <person name="Wu L."/>
            <person name="Ma J."/>
        </authorList>
    </citation>
    <scope>NUCLEOTIDE SEQUENCE [LARGE SCALE GENOMIC DNA]</scope>
    <source>
        <strain evidence="3">CGMCC 1.12151</strain>
    </source>
</reference>
<dbReference type="PIRSF" id="PIRSF005962">
    <property type="entry name" value="Pept_M20D_amidohydro"/>
    <property type="match status" value="1"/>
</dbReference>
<dbReference type="EMBL" id="JBHSGL010000005">
    <property type="protein sequence ID" value="MFC4713152.1"/>
    <property type="molecule type" value="Genomic_DNA"/>
</dbReference>
<dbReference type="Gene3D" id="3.30.70.360">
    <property type="match status" value="1"/>
</dbReference>
<dbReference type="InterPro" id="IPR011650">
    <property type="entry name" value="Peptidase_M20_dimer"/>
</dbReference>
<dbReference type="RefSeq" id="WP_377278768.1">
    <property type="nucleotide sequence ID" value="NZ_JBHSGL010000005.1"/>
</dbReference>
<organism evidence="2 3">
    <name type="scientific">Planococcus dechangensis</name>
    <dbReference type="NCBI Taxonomy" id="1176255"/>
    <lineage>
        <taxon>Bacteria</taxon>
        <taxon>Bacillati</taxon>
        <taxon>Bacillota</taxon>
        <taxon>Bacilli</taxon>
        <taxon>Bacillales</taxon>
        <taxon>Caryophanaceae</taxon>
        <taxon>Planococcus</taxon>
    </lineage>
</organism>
<keyword evidence="3" id="KW-1185">Reference proteome</keyword>
<evidence type="ECO:0000259" key="1">
    <source>
        <dbReference type="Pfam" id="PF07687"/>
    </source>
</evidence>
<comment type="caution">
    <text evidence="2">The sequence shown here is derived from an EMBL/GenBank/DDBJ whole genome shotgun (WGS) entry which is preliminary data.</text>
</comment>
<evidence type="ECO:0000313" key="2">
    <source>
        <dbReference type="EMBL" id="MFC4713152.1"/>
    </source>
</evidence>
<dbReference type="InterPro" id="IPR036264">
    <property type="entry name" value="Bact_exopeptidase_dim_dom"/>
</dbReference>
<proteinExistence type="predicted"/>
<dbReference type="PANTHER" id="PTHR11014:SF63">
    <property type="entry name" value="METALLOPEPTIDASE, PUTATIVE (AFU_ORTHOLOGUE AFUA_6G09600)-RELATED"/>
    <property type="match status" value="1"/>
</dbReference>
<sequence>MTLLKQTDVLIDSLQEEMVSMRRHLHMHPELSHQEVETPAYIAARLEEMGVEVRRGVGGRGVVGTIRGGKPGKTIAFRADFDALPIDDQKDVPYKSTIPGIMHACGHDGHTAGLLGFAKAMMAIKEELPGTIVLIHQFGEELSPGGARAMIEDGCLDGVDLVFGAHLQSKMDAGKVYLRDGYLQASEDAIKINVYGSGTHGAEPHTGTDPILAASHIMVALQSIVSRDADPLKQLVVSIGTFHAGDADNVIPSKAVMEGTIRVFDPELRKLASERVRGIAENVALAMGARAEVIVETGYDSLWNHPEAAEIVRSASRPVVGEENVINIEPIMPVEDFSYYTQAKPGAFFFIGAKMADDALVYPHHHENFDFNEEAMNTTAKVFSSIYFNAQQAETDSPEQ</sequence>
<dbReference type="Pfam" id="PF01546">
    <property type="entry name" value="Peptidase_M20"/>
    <property type="match status" value="1"/>
</dbReference>
<dbReference type="SUPFAM" id="SSF55031">
    <property type="entry name" value="Bacterial exopeptidase dimerisation domain"/>
    <property type="match status" value="1"/>
</dbReference>
<dbReference type="PANTHER" id="PTHR11014">
    <property type="entry name" value="PEPTIDASE M20 FAMILY MEMBER"/>
    <property type="match status" value="1"/>
</dbReference>
<dbReference type="Gene3D" id="3.40.630.10">
    <property type="entry name" value="Zn peptidases"/>
    <property type="match status" value="1"/>
</dbReference>
<name>A0ABV9MBD0_9BACL</name>
<gene>
    <name evidence="2" type="ORF">ACFO5U_09785</name>
</gene>
<dbReference type="InterPro" id="IPR002933">
    <property type="entry name" value="Peptidase_M20"/>
</dbReference>
<evidence type="ECO:0000313" key="3">
    <source>
        <dbReference type="Proteomes" id="UP001595932"/>
    </source>
</evidence>
<dbReference type="Pfam" id="PF07687">
    <property type="entry name" value="M20_dimer"/>
    <property type="match status" value="1"/>
</dbReference>